<dbReference type="AlphaFoldDB" id="A0A453JSM6"/>
<protein>
    <submittedName>
        <fullName evidence="1">Uncharacterized protein</fullName>
    </submittedName>
</protein>
<accession>A0A453JSM6</accession>
<name>A0A453JSM6_AEGTS</name>
<reference evidence="2" key="1">
    <citation type="journal article" date="2014" name="Science">
        <title>Ancient hybridizations among the ancestral genomes of bread wheat.</title>
        <authorList>
            <consortium name="International Wheat Genome Sequencing Consortium,"/>
            <person name="Marcussen T."/>
            <person name="Sandve S.R."/>
            <person name="Heier L."/>
            <person name="Spannagl M."/>
            <person name="Pfeifer M."/>
            <person name="Jakobsen K.S."/>
            <person name="Wulff B.B."/>
            <person name="Steuernagel B."/>
            <person name="Mayer K.F."/>
            <person name="Olsen O.A."/>
        </authorList>
    </citation>
    <scope>NUCLEOTIDE SEQUENCE [LARGE SCALE GENOMIC DNA]</scope>
    <source>
        <strain evidence="2">cv. AL8/78</strain>
    </source>
</reference>
<evidence type="ECO:0000313" key="1">
    <source>
        <dbReference type="EnsemblPlants" id="AET5Gv20178900.7"/>
    </source>
</evidence>
<reference evidence="2" key="2">
    <citation type="journal article" date="2017" name="Nat. Plants">
        <title>The Aegilops tauschii genome reveals multiple impacts of transposons.</title>
        <authorList>
            <person name="Zhao G."/>
            <person name="Zou C."/>
            <person name="Li K."/>
            <person name="Wang K."/>
            <person name="Li T."/>
            <person name="Gao L."/>
            <person name="Zhang X."/>
            <person name="Wang H."/>
            <person name="Yang Z."/>
            <person name="Liu X."/>
            <person name="Jiang W."/>
            <person name="Mao L."/>
            <person name="Kong X."/>
            <person name="Jiao Y."/>
            <person name="Jia J."/>
        </authorList>
    </citation>
    <scope>NUCLEOTIDE SEQUENCE [LARGE SCALE GENOMIC DNA]</scope>
    <source>
        <strain evidence="2">cv. AL8/78</strain>
    </source>
</reference>
<reference evidence="1" key="5">
    <citation type="journal article" date="2021" name="G3 (Bethesda)">
        <title>Aegilops tauschii genome assembly Aet v5.0 features greater sequence contiguity and improved annotation.</title>
        <authorList>
            <person name="Wang L."/>
            <person name="Zhu T."/>
            <person name="Rodriguez J.C."/>
            <person name="Deal K.R."/>
            <person name="Dubcovsky J."/>
            <person name="McGuire P.E."/>
            <person name="Lux T."/>
            <person name="Spannagl M."/>
            <person name="Mayer K.F.X."/>
            <person name="Baldrich P."/>
            <person name="Meyers B.C."/>
            <person name="Huo N."/>
            <person name="Gu Y.Q."/>
            <person name="Zhou H."/>
            <person name="Devos K.M."/>
            <person name="Bennetzen J.L."/>
            <person name="Unver T."/>
            <person name="Budak H."/>
            <person name="Gulick P.J."/>
            <person name="Galiba G."/>
            <person name="Kalapos B."/>
            <person name="Nelson D.R."/>
            <person name="Li P."/>
            <person name="You F.M."/>
            <person name="Luo M.C."/>
            <person name="Dvorak J."/>
        </authorList>
    </citation>
    <scope>NUCLEOTIDE SEQUENCE [LARGE SCALE GENOMIC DNA]</scope>
    <source>
        <strain evidence="1">cv. AL8/78</strain>
    </source>
</reference>
<organism evidence="1 2">
    <name type="scientific">Aegilops tauschii subsp. strangulata</name>
    <name type="common">Goatgrass</name>
    <dbReference type="NCBI Taxonomy" id="200361"/>
    <lineage>
        <taxon>Eukaryota</taxon>
        <taxon>Viridiplantae</taxon>
        <taxon>Streptophyta</taxon>
        <taxon>Embryophyta</taxon>
        <taxon>Tracheophyta</taxon>
        <taxon>Spermatophyta</taxon>
        <taxon>Magnoliopsida</taxon>
        <taxon>Liliopsida</taxon>
        <taxon>Poales</taxon>
        <taxon>Poaceae</taxon>
        <taxon>BOP clade</taxon>
        <taxon>Pooideae</taxon>
        <taxon>Triticodae</taxon>
        <taxon>Triticeae</taxon>
        <taxon>Triticinae</taxon>
        <taxon>Aegilops</taxon>
    </lineage>
</organism>
<dbReference type="Gramene" id="AET5Gv20178900.7">
    <property type="protein sequence ID" value="AET5Gv20178900.7"/>
    <property type="gene ID" value="AET5Gv20178900"/>
</dbReference>
<dbReference type="Proteomes" id="UP000015105">
    <property type="component" value="Chromosome 5D"/>
</dbReference>
<sequence>SYRAEHYSTYLLFTTVPCHAGRRREREPGGPAQAVRGAVPQTGRLRVRALLQVLLVVVQDKCRQEVAPKMNDLRMWRWSCCF</sequence>
<proteinExistence type="predicted"/>
<evidence type="ECO:0000313" key="2">
    <source>
        <dbReference type="Proteomes" id="UP000015105"/>
    </source>
</evidence>
<dbReference type="EnsemblPlants" id="AET5Gv20178900.7">
    <property type="protein sequence ID" value="AET5Gv20178900.7"/>
    <property type="gene ID" value="AET5Gv20178900"/>
</dbReference>
<keyword evidence="2" id="KW-1185">Reference proteome</keyword>
<reference evidence="1" key="3">
    <citation type="journal article" date="2017" name="Nature">
        <title>Genome sequence of the progenitor of the wheat D genome Aegilops tauschii.</title>
        <authorList>
            <person name="Luo M.C."/>
            <person name="Gu Y.Q."/>
            <person name="Puiu D."/>
            <person name="Wang H."/>
            <person name="Twardziok S.O."/>
            <person name="Deal K.R."/>
            <person name="Huo N."/>
            <person name="Zhu T."/>
            <person name="Wang L."/>
            <person name="Wang Y."/>
            <person name="McGuire P.E."/>
            <person name="Liu S."/>
            <person name="Long H."/>
            <person name="Ramasamy R.K."/>
            <person name="Rodriguez J.C."/>
            <person name="Van S.L."/>
            <person name="Yuan L."/>
            <person name="Wang Z."/>
            <person name="Xia Z."/>
            <person name="Xiao L."/>
            <person name="Anderson O.D."/>
            <person name="Ouyang S."/>
            <person name="Liang Y."/>
            <person name="Zimin A.V."/>
            <person name="Pertea G."/>
            <person name="Qi P."/>
            <person name="Bennetzen J.L."/>
            <person name="Dai X."/>
            <person name="Dawson M.W."/>
            <person name="Muller H.G."/>
            <person name="Kugler K."/>
            <person name="Rivarola-Duarte L."/>
            <person name="Spannagl M."/>
            <person name="Mayer K.F.X."/>
            <person name="Lu F.H."/>
            <person name="Bevan M.W."/>
            <person name="Leroy P."/>
            <person name="Li P."/>
            <person name="You F.M."/>
            <person name="Sun Q."/>
            <person name="Liu Z."/>
            <person name="Lyons E."/>
            <person name="Wicker T."/>
            <person name="Salzberg S.L."/>
            <person name="Devos K.M."/>
            <person name="Dvorak J."/>
        </authorList>
    </citation>
    <scope>NUCLEOTIDE SEQUENCE [LARGE SCALE GENOMIC DNA]</scope>
    <source>
        <strain evidence="1">cv. AL8/78</strain>
    </source>
</reference>
<reference evidence="1" key="4">
    <citation type="submission" date="2019-03" db="UniProtKB">
        <authorList>
            <consortium name="EnsemblPlants"/>
        </authorList>
    </citation>
    <scope>IDENTIFICATION</scope>
</reference>